<protein>
    <submittedName>
        <fullName evidence="2">Transcriptional regulator</fullName>
    </submittedName>
</protein>
<dbReference type="Gene3D" id="1.10.260.40">
    <property type="entry name" value="lambda repressor-like DNA-binding domains"/>
    <property type="match status" value="1"/>
</dbReference>
<keyword evidence="3" id="KW-1185">Reference proteome</keyword>
<dbReference type="RefSeq" id="WP_163065497.1">
    <property type="nucleotide sequence ID" value="NZ_CP048649.1"/>
</dbReference>
<sequence length="159" mass="18248">MKKENTSMRLKMMMEERNLRQIDILNMAMPYCEKYKVKMNKSDISQYVSGKVEPNQDKLAVLGMALNVNEAWLMGYDVPRDRISSFKQPVKLSAGAKDLLSTYARCSPDGKQKIVTYSRKVLDLEKEEKAVDHLMPIAAHNDDMSPEQIALMMQDLEDL</sequence>
<proteinExistence type="predicted"/>
<dbReference type="KEGG" id="abut:Ami103574_04555"/>
<organism evidence="2 3">
    <name type="scientific">Aminipila butyrica</name>
    <dbReference type="NCBI Taxonomy" id="433296"/>
    <lineage>
        <taxon>Bacteria</taxon>
        <taxon>Bacillati</taxon>
        <taxon>Bacillota</taxon>
        <taxon>Clostridia</taxon>
        <taxon>Peptostreptococcales</taxon>
        <taxon>Anaerovoracaceae</taxon>
        <taxon>Aminipila</taxon>
    </lineage>
</organism>
<dbReference type="InterPro" id="IPR010982">
    <property type="entry name" value="Lambda_DNA-bd_dom_sf"/>
</dbReference>
<evidence type="ECO:0000313" key="2">
    <source>
        <dbReference type="EMBL" id="QIB68634.1"/>
    </source>
</evidence>
<feature type="domain" description="HTH cro/C1-type" evidence="1">
    <location>
        <begin position="44"/>
        <end position="73"/>
    </location>
</feature>
<accession>A0A858BV30</accession>
<dbReference type="AlphaFoldDB" id="A0A858BV30"/>
<dbReference type="GO" id="GO:0003677">
    <property type="term" value="F:DNA binding"/>
    <property type="evidence" value="ECO:0007669"/>
    <property type="project" value="InterPro"/>
</dbReference>
<dbReference type="SUPFAM" id="SSF47413">
    <property type="entry name" value="lambda repressor-like DNA-binding domains"/>
    <property type="match status" value="1"/>
</dbReference>
<gene>
    <name evidence="2" type="ORF">Ami103574_04555</name>
</gene>
<evidence type="ECO:0000313" key="3">
    <source>
        <dbReference type="Proteomes" id="UP000466848"/>
    </source>
</evidence>
<dbReference type="Proteomes" id="UP000466848">
    <property type="component" value="Chromosome"/>
</dbReference>
<dbReference type="EMBL" id="CP048649">
    <property type="protein sequence ID" value="QIB68634.1"/>
    <property type="molecule type" value="Genomic_DNA"/>
</dbReference>
<dbReference type="PROSITE" id="PS50943">
    <property type="entry name" value="HTH_CROC1"/>
    <property type="match status" value="1"/>
</dbReference>
<dbReference type="CDD" id="cd00093">
    <property type="entry name" value="HTH_XRE"/>
    <property type="match status" value="1"/>
</dbReference>
<dbReference type="InterPro" id="IPR001387">
    <property type="entry name" value="Cro/C1-type_HTH"/>
</dbReference>
<name>A0A858BV30_9FIRM</name>
<reference evidence="2 3" key="1">
    <citation type="submission" date="2020-02" db="EMBL/GenBank/DDBJ databases">
        <authorList>
            <person name="Kim Y.B."/>
            <person name="Roh S.W."/>
        </authorList>
    </citation>
    <scope>NUCLEOTIDE SEQUENCE [LARGE SCALE GENOMIC DNA]</scope>
    <source>
        <strain evidence="2 3">DSM 103574</strain>
    </source>
</reference>
<evidence type="ECO:0000259" key="1">
    <source>
        <dbReference type="PROSITE" id="PS50943"/>
    </source>
</evidence>